<dbReference type="PANTHER" id="PTHR48078:SF6">
    <property type="entry name" value="L-THREONINE DEHYDRATASE CATABOLIC TDCB"/>
    <property type="match status" value="1"/>
</dbReference>
<evidence type="ECO:0000313" key="6">
    <source>
        <dbReference type="Proteomes" id="UP001259572"/>
    </source>
</evidence>
<dbReference type="InterPro" id="IPR050147">
    <property type="entry name" value="Ser/Thr_Dehydratase"/>
</dbReference>
<keyword evidence="2" id="KW-0663">Pyridoxal phosphate</keyword>
<dbReference type="PANTHER" id="PTHR48078">
    <property type="entry name" value="THREONINE DEHYDRATASE, MITOCHONDRIAL-RELATED"/>
    <property type="match status" value="1"/>
</dbReference>
<dbReference type="Gene3D" id="3.40.50.1100">
    <property type="match status" value="2"/>
</dbReference>
<comment type="caution">
    <text evidence="5">The sequence shown here is derived from an EMBL/GenBank/DDBJ whole genome shotgun (WGS) entry which is preliminary data.</text>
</comment>
<sequence>MKVEQMEVPTLEDIRLTSDRNRPFIIETPIHEWRGREIDGLTGPATKVVVKLELFQHSGTFKARGAITNMMALDSEALKRGVTAVSAGNHAIATSYAASRLGSPAKVVMLASADPARVQRAEAYGAEVLMAPTGPEAFALAEKIAATEGRTFIHPFEGPNVTLGTGTLGLEFNQQAGPLDAIIVPIGGGGLCSGVSLATKLINPACRVYGVEPEGADTMRRSLEAGSPQSLEKVATIADSLAPPYALPYSFALCRDNVDKLVLVDDDAIRRAMAVLFRELKLALEPAAAVATAALIGPLRDELAGKRVGIIICGANIALDRFCGHVEQGIAQTGLE</sequence>
<dbReference type="CDD" id="cd01562">
    <property type="entry name" value="Thr-dehyd"/>
    <property type="match status" value="1"/>
</dbReference>
<keyword evidence="3" id="KW-0456">Lyase</keyword>
<reference evidence="5 6" key="1">
    <citation type="submission" date="2023-05" db="EMBL/GenBank/DDBJ databases">
        <authorList>
            <person name="Guo Y."/>
        </authorList>
    </citation>
    <scope>NUCLEOTIDE SEQUENCE [LARGE SCALE GENOMIC DNA]</scope>
    <source>
        <strain evidence="5 6">GR2756</strain>
    </source>
</reference>
<dbReference type="Pfam" id="PF00291">
    <property type="entry name" value="PALP"/>
    <property type="match status" value="1"/>
</dbReference>
<gene>
    <name evidence="5" type="ORF">RQX22_15410</name>
</gene>
<evidence type="ECO:0000313" key="5">
    <source>
        <dbReference type="EMBL" id="MDT9600347.1"/>
    </source>
</evidence>
<comment type="cofactor">
    <cofactor evidence="1">
        <name>pyridoxal 5'-phosphate</name>
        <dbReference type="ChEBI" id="CHEBI:597326"/>
    </cofactor>
</comment>
<evidence type="ECO:0000259" key="4">
    <source>
        <dbReference type="Pfam" id="PF00291"/>
    </source>
</evidence>
<accession>A0ABU3QAM6</accession>
<protein>
    <submittedName>
        <fullName evidence="5">Threonine/serine dehydratase</fullName>
    </submittedName>
</protein>
<dbReference type="Proteomes" id="UP001259572">
    <property type="component" value="Unassembled WGS sequence"/>
</dbReference>
<dbReference type="SUPFAM" id="SSF53686">
    <property type="entry name" value="Tryptophan synthase beta subunit-like PLP-dependent enzymes"/>
    <property type="match status" value="1"/>
</dbReference>
<keyword evidence="6" id="KW-1185">Reference proteome</keyword>
<evidence type="ECO:0000256" key="3">
    <source>
        <dbReference type="ARBA" id="ARBA00023239"/>
    </source>
</evidence>
<name>A0ABU3QAM6_9SPHN</name>
<dbReference type="InterPro" id="IPR001926">
    <property type="entry name" value="TrpB-like_PALP"/>
</dbReference>
<dbReference type="InterPro" id="IPR036052">
    <property type="entry name" value="TrpB-like_PALP_sf"/>
</dbReference>
<proteinExistence type="predicted"/>
<evidence type="ECO:0000256" key="1">
    <source>
        <dbReference type="ARBA" id="ARBA00001933"/>
    </source>
</evidence>
<dbReference type="RefSeq" id="WP_315727443.1">
    <property type="nucleotide sequence ID" value="NZ_JAVUPU010000008.1"/>
</dbReference>
<dbReference type="EMBL" id="JAVUPU010000008">
    <property type="protein sequence ID" value="MDT9600347.1"/>
    <property type="molecule type" value="Genomic_DNA"/>
</dbReference>
<feature type="domain" description="Tryptophan synthase beta chain-like PALP" evidence="4">
    <location>
        <begin position="25"/>
        <end position="314"/>
    </location>
</feature>
<evidence type="ECO:0000256" key="2">
    <source>
        <dbReference type="ARBA" id="ARBA00022898"/>
    </source>
</evidence>
<organism evidence="5 6">
    <name type="scientific">Sphingosinicella rhizophila</name>
    <dbReference type="NCBI Taxonomy" id="3050082"/>
    <lineage>
        <taxon>Bacteria</taxon>
        <taxon>Pseudomonadati</taxon>
        <taxon>Pseudomonadota</taxon>
        <taxon>Alphaproteobacteria</taxon>
        <taxon>Sphingomonadales</taxon>
        <taxon>Sphingosinicellaceae</taxon>
        <taxon>Sphingosinicella</taxon>
    </lineage>
</organism>